<dbReference type="PANTHER" id="PTHR30204:SF94">
    <property type="entry name" value="HEAVY METAL-DEPENDENT TRANSCRIPTIONAL REGULATOR HI_0293-RELATED"/>
    <property type="match status" value="1"/>
</dbReference>
<dbReference type="EMBL" id="JAGIZB010000017">
    <property type="protein sequence ID" value="MBP0446432.1"/>
    <property type="molecule type" value="Genomic_DNA"/>
</dbReference>
<evidence type="ECO:0000256" key="1">
    <source>
        <dbReference type="ARBA" id="ARBA00004496"/>
    </source>
</evidence>
<dbReference type="Gene3D" id="1.10.1660.10">
    <property type="match status" value="1"/>
</dbReference>
<evidence type="ECO:0000313" key="8">
    <source>
        <dbReference type="Proteomes" id="UP000681594"/>
    </source>
</evidence>
<reference evidence="7 8" key="1">
    <citation type="submission" date="2021-03" db="EMBL/GenBank/DDBJ databases">
        <authorList>
            <person name="So Y."/>
        </authorList>
    </citation>
    <scope>NUCLEOTIDE SEQUENCE [LARGE SCALE GENOMIC DNA]</scope>
    <source>
        <strain evidence="7 8">SSH11</strain>
    </source>
</reference>
<gene>
    <name evidence="7" type="primary">cueR</name>
    <name evidence="7" type="ORF">J8J14_16780</name>
</gene>
<dbReference type="PRINTS" id="PR00040">
    <property type="entry name" value="HTHMERR"/>
</dbReference>
<dbReference type="CDD" id="cd01108">
    <property type="entry name" value="HTH_CueR"/>
    <property type="match status" value="1"/>
</dbReference>
<proteinExistence type="predicted"/>
<keyword evidence="4" id="KW-0238">DNA-binding</keyword>
<organism evidence="7 8">
    <name type="scientific">Pararoseomonas baculiformis</name>
    <dbReference type="NCBI Taxonomy" id="2820812"/>
    <lineage>
        <taxon>Bacteria</taxon>
        <taxon>Pseudomonadati</taxon>
        <taxon>Pseudomonadota</taxon>
        <taxon>Alphaproteobacteria</taxon>
        <taxon>Acetobacterales</taxon>
        <taxon>Acetobacteraceae</taxon>
        <taxon>Pararoseomonas</taxon>
    </lineage>
</organism>
<dbReference type="PROSITE" id="PS50937">
    <property type="entry name" value="HTH_MERR_2"/>
    <property type="match status" value="1"/>
</dbReference>
<evidence type="ECO:0000256" key="4">
    <source>
        <dbReference type="ARBA" id="ARBA00023125"/>
    </source>
</evidence>
<dbReference type="RefSeq" id="WP_209380703.1">
    <property type="nucleotide sequence ID" value="NZ_JAGIZB010000017.1"/>
</dbReference>
<dbReference type="Pfam" id="PF09278">
    <property type="entry name" value="MerR-DNA-bind"/>
    <property type="match status" value="1"/>
</dbReference>
<accession>A0ABS4AHC5</accession>
<dbReference type="InterPro" id="IPR047057">
    <property type="entry name" value="MerR_fam"/>
</dbReference>
<comment type="caution">
    <text evidence="7">The sequence shown here is derived from an EMBL/GenBank/DDBJ whole genome shotgun (WGS) entry which is preliminary data.</text>
</comment>
<keyword evidence="5" id="KW-0804">Transcription</keyword>
<evidence type="ECO:0000256" key="2">
    <source>
        <dbReference type="ARBA" id="ARBA00022490"/>
    </source>
</evidence>
<feature type="domain" description="HTH merR-type" evidence="6">
    <location>
        <begin position="1"/>
        <end position="69"/>
    </location>
</feature>
<dbReference type="PROSITE" id="PS00552">
    <property type="entry name" value="HTH_MERR_1"/>
    <property type="match status" value="1"/>
</dbReference>
<dbReference type="SUPFAM" id="SSF46955">
    <property type="entry name" value="Putative DNA-binding domain"/>
    <property type="match status" value="1"/>
</dbReference>
<evidence type="ECO:0000256" key="3">
    <source>
        <dbReference type="ARBA" id="ARBA00023015"/>
    </source>
</evidence>
<evidence type="ECO:0000259" key="6">
    <source>
        <dbReference type="PROSITE" id="PS50937"/>
    </source>
</evidence>
<dbReference type="InterPro" id="IPR000551">
    <property type="entry name" value="MerR-type_HTH_dom"/>
</dbReference>
<keyword evidence="8" id="KW-1185">Reference proteome</keyword>
<dbReference type="Proteomes" id="UP000681594">
    <property type="component" value="Unassembled WGS sequence"/>
</dbReference>
<keyword evidence="2" id="KW-0963">Cytoplasm</keyword>
<name>A0ABS4AHC5_9PROT</name>
<comment type="subcellular location">
    <subcellularLocation>
        <location evidence="1">Cytoplasm</location>
    </subcellularLocation>
</comment>
<dbReference type="InterPro" id="IPR009061">
    <property type="entry name" value="DNA-bd_dom_put_sf"/>
</dbReference>
<evidence type="ECO:0000313" key="7">
    <source>
        <dbReference type="EMBL" id="MBP0446432.1"/>
    </source>
</evidence>
<dbReference type="InterPro" id="IPR015358">
    <property type="entry name" value="Tscrpt_reg_MerR_DNA-bd"/>
</dbReference>
<dbReference type="PANTHER" id="PTHR30204">
    <property type="entry name" value="REDOX-CYCLING DRUG-SENSING TRANSCRIPTIONAL ACTIVATOR SOXR"/>
    <property type="match status" value="1"/>
</dbReference>
<protein>
    <submittedName>
        <fullName evidence="7">Cu(I)-responsive transcriptional regulator</fullName>
    </submittedName>
</protein>
<dbReference type="InterPro" id="IPR011789">
    <property type="entry name" value="CueR"/>
</dbReference>
<sequence length="140" mass="15116">MRIGEAAQASGVSAKMIRHYEAIGLLPAAARSESNYRDYTEAEIHTLRFIRRARDLGFALHEIASLLALWGDRQRASAEVKRLALAHVEALEAKARDLSAMAATLRHLAAHCHGDARPDCPILDELAGPGEAPGAGRNSL</sequence>
<dbReference type="NCBIfam" id="TIGR02044">
    <property type="entry name" value="CueR"/>
    <property type="match status" value="1"/>
</dbReference>
<dbReference type="SMART" id="SM00422">
    <property type="entry name" value="HTH_MERR"/>
    <property type="match status" value="1"/>
</dbReference>
<keyword evidence="3" id="KW-0805">Transcription regulation</keyword>
<dbReference type="Pfam" id="PF00376">
    <property type="entry name" value="MerR"/>
    <property type="match status" value="1"/>
</dbReference>
<evidence type="ECO:0000256" key="5">
    <source>
        <dbReference type="ARBA" id="ARBA00023163"/>
    </source>
</evidence>